<keyword evidence="1" id="KW-0732">Signal</keyword>
<organism evidence="2 3">
    <name type="scientific">Candidatus Liberibacter europaeus</name>
    <dbReference type="NCBI Taxonomy" id="744859"/>
    <lineage>
        <taxon>Bacteria</taxon>
        <taxon>Pseudomonadati</taxon>
        <taxon>Pseudomonadota</taxon>
        <taxon>Alphaproteobacteria</taxon>
        <taxon>Hyphomicrobiales</taxon>
        <taxon>Rhizobiaceae</taxon>
        <taxon>Liberibacter</taxon>
    </lineage>
</organism>
<dbReference type="EMBL" id="PSQJ01000009">
    <property type="protein sequence ID" value="PTL86111.1"/>
    <property type="molecule type" value="Genomic_DNA"/>
</dbReference>
<sequence>MKLLKYKSIILLLFIMSFSLISCDLTDEEENPGFLKSTALNLIQVAHVSCSGDRKSSACAAAVTAANAAIAVYNSYNPDDPLDEVSTETV</sequence>
<feature type="signal peptide" evidence="1">
    <location>
        <begin position="1"/>
        <end position="22"/>
    </location>
</feature>
<reference evidence="3" key="1">
    <citation type="submission" date="2018-02" db="EMBL/GenBank/DDBJ databases">
        <title>Genome sequence of Candidatus Liberibacter europaeus.</title>
        <authorList>
            <person name="Frampton R.A."/>
            <person name="Thompson S.M."/>
            <person name="David C."/>
            <person name="Addison S.M."/>
            <person name="Smith G.R."/>
        </authorList>
    </citation>
    <scope>NUCLEOTIDE SEQUENCE [LARGE SCALE GENOMIC DNA]</scope>
</reference>
<evidence type="ECO:0008006" key="4">
    <source>
        <dbReference type="Google" id="ProtNLM"/>
    </source>
</evidence>
<protein>
    <recommendedName>
        <fullName evidence="4">Lipoprotein</fullName>
    </recommendedName>
</protein>
<accession>A0A2T4VWF0</accession>
<proteinExistence type="predicted"/>
<name>A0A2T4VWF0_9HYPH</name>
<feature type="chain" id="PRO_5015762818" description="Lipoprotein" evidence="1">
    <location>
        <begin position="23"/>
        <end position="90"/>
    </location>
</feature>
<comment type="caution">
    <text evidence="2">The sequence shown here is derived from an EMBL/GenBank/DDBJ whole genome shotgun (WGS) entry which is preliminary data.</text>
</comment>
<dbReference type="PROSITE" id="PS51257">
    <property type="entry name" value="PROKAR_LIPOPROTEIN"/>
    <property type="match status" value="1"/>
</dbReference>
<dbReference type="Proteomes" id="UP000240811">
    <property type="component" value="Unassembled WGS sequence"/>
</dbReference>
<evidence type="ECO:0000256" key="1">
    <source>
        <dbReference type="SAM" id="SignalP"/>
    </source>
</evidence>
<evidence type="ECO:0000313" key="3">
    <source>
        <dbReference type="Proteomes" id="UP000240811"/>
    </source>
</evidence>
<evidence type="ECO:0000313" key="2">
    <source>
        <dbReference type="EMBL" id="PTL86111.1"/>
    </source>
</evidence>
<gene>
    <name evidence="2" type="ORF">C4617_05355</name>
</gene>
<dbReference type="AlphaFoldDB" id="A0A2T4VWF0"/>